<keyword evidence="6" id="KW-1185">Reference proteome</keyword>
<dbReference type="Pfam" id="PF01969">
    <property type="entry name" value="Ni_insertion"/>
    <property type="match status" value="1"/>
</dbReference>
<name>A0A2K9E369_9FIRM</name>
<evidence type="ECO:0000313" key="5">
    <source>
        <dbReference type="EMBL" id="AUG58167.1"/>
    </source>
</evidence>
<sequence length="466" mass="52547">MRVLYFDCFSGVSGDMMLGALLDLGIDQNKFLDELNKLNLPGYDIIIEKKVIDSITVTDVNIIVEGIEDSSGDHHNHQHNHSHDHNHSHGHNHSHSHDHNHSHGHNHSHSHDHNHSHGHNHSHSHDHNHNHGHSHGHSDGHFHHHYHPSRNLEDIEKIIDESTLKPNVKEFGKKVFKEIARAEAKVHNKGINEIHFHEVGAVDSIVDIMGVAICIDLLGVDKIYSSPLRDGNGFIKCQHGVLPVPVPAVMEMLKGSEIPYITEDIGTELVTPTGIALIKCLCSEYGVTPPIKIEKTGYGAGKRKIGRLNALRCVLGTLMDESKRDDEIYVLETNIDDMNPEFLGYVMEMLLENGALEVFYTPVYMKKNRPGVVLTVLSPKEIEEKLSNIILRETSTLGVRKTVCKRQTLTREERTVMTKYGEVKVKISLVNGLEKVSPEYEDCKRVAKEKNIPLWKVYEEVKNAVQ</sequence>
<dbReference type="GO" id="GO:0016829">
    <property type="term" value="F:lyase activity"/>
    <property type="evidence" value="ECO:0007669"/>
    <property type="project" value="UniProtKB-UniRule"/>
</dbReference>
<comment type="catalytic activity">
    <reaction evidence="3">
        <text>Ni(II)-pyridinium-3,5-bisthiocarboxylate mononucleotide = pyridinium-3,5-bisthiocarboxylate mononucleotide + Ni(2+)</text>
        <dbReference type="Rhea" id="RHEA:54784"/>
        <dbReference type="ChEBI" id="CHEBI:49786"/>
        <dbReference type="ChEBI" id="CHEBI:137372"/>
        <dbReference type="ChEBI" id="CHEBI:137373"/>
        <dbReference type="EC" id="4.99.1.12"/>
    </reaction>
</comment>
<proteinExistence type="inferred from homology"/>
<accession>A0A2K9E369</accession>
<organism evidence="5 6">
    <name type="scientific">Acetivibrio saccincola</name>
    <dbReference type="NCBI Taxonomy" id="1677857"/>
    <lineage>
        <taxon>Bacteria</taxon>
        <taxon>Bacillati</taxon>
        <taxon>Bacillota</taxon>
        <taxon>Clostridia</taxon>
        <taxon>Eubacteriales</taxon>
        <taxon>Oscillospiraceae</taxon>
        <taxon>Acetivibrio</taxon>
    </lineage>
</organism>
<dbReference type="NCBIfam" id="TIGR00299">
    <property type="entry name" value="nickel pincer cofactor biosynthesis protein LarC"/>
    <property type="match status" value="1"/>
</dbReference>
<dbReference type="GO" id="GO:0051604">
    <property type="term" value="P:protein maturation"/>
    <property type="evidence" value="ECO:0007669"/>
    <property type="project" value="UniProtKB-UniRule"/>
</dbReference>
<dbReference type="AlphaFoldDB" id="A0A2K9E369"/>
<dbReference type="InterPro" id="IPR002395">
    <property type="entry name" value="Kininogen"/>
</dbReference>
<feature type="compositionally biased region" description="Basic and acidic residues" evidence="4">
    <location>
        <begin position="71"/>
        <end position="87"/>
    </location>
</feature>
<comment type="function">
    <text evidence="3">Involved in the biosynthesis of a nickel-pincer cofactor ((SCS)Ni(II) pincer complex). Binds Ni(2+), and functions in nickel delivery to pyridinium-3,5-bisthiocarboxylic acid mononucleotide (P2TMN), to form the mature cofactor. Is thus probably required for the activation of nickel-pincer cofactor-dependent enzymes.</text>
</comment>
<evidence type="ECO:0000256" key="2">
    <source>
        <dbReference type="ARBA" id="ARBA00023239"/>
    </source>
</evidence>
<keyword evidence="2 3" id="KW-0456">Lyase</keyword>
<dbReference type="EC" id="4.99.1.12" evidence="3"/>
<dbReference type="InterPro" id="IPR002822">
    <property type="entry name" value="Ni_insertion"/>
</dbReference>
<dbReference type="Proteomes" id="UP000233534">
    <property type="component" value="Chromosome"/>
</dbReference>
<evidence type="ECO:0000313" key="6">
    <source>
        <dbReference type="Proteomes" id="UP000233534"/>
    </source>
</evidence>
<dbReference type="GO" id="GO:0016151">
    <property type="term" value="F:nickel cation binding"/>
    <property type="evidence" value="ECO:0007669"/>
    <property type="project" value="UniProtKB-UniRule"/>
</dbReference>
<dbReference type="Gene3D" id="3.10.20.300">
    <property type="entry name" value="mk0293 like domain"/>
    <property type="match status" value="1"/>
</dbReference>
<dbReference type="PANTHER" id="PTHR36566:SF1">
    <property type="entry name" value="PYRIDINIUM-3,5-BISTHIOCARBOXYLIC ACID MONONUCLEOTIDE NICKEL INSERTION PROTEIN"/>
    <property type="match status" value="1"/>
</dbReference>
<keyword evidence="1 3" id="KW-0533">Nickel</keyword>
<feature type="region of interest" description="Disordered" evidence="4">
    <location>
        <begin position="69"/>
        <end position="147"/>
    </location>
</feature>
<evidence type="ECO:0000256" key="1">
    <source>
        <dbReference type="ARBA" id="ARBA00022596"/>
    </source>
</evidence>
<dbReference type="Gene3D" id="3.30.70.1380">
    <property type="entry name" value="Transcriptional regulatory protein pf0864 domain like"/>
    <property type="match status" value="1"/>
</dbReference>
<evidence type="ECO:0000256" key="3">
    <source>
        <dbReference type="HAMAP-Rule" id="MF_01074"/>
    </source>
</evidence>
<dbReference type="PRINTS" id="PR00334">
    <property type="entry name" value="KININOGEN"/>
</dbReference>
<dbReference type="PANTHER" id="PTHR36566">
    <property type="entry name" value="NICKEL INSERTION PROTEIN-RELATED"/>
    <property type="match status" value="1"/>
</dbReference>
<dbReference type="RefSeq" id="WP_101302393.1">
    <property type="nucleotide sequence ID" value="NZ_CP025197.1"/>
</dbReference>
<comment type="similarity">
    <text evidence="3">Belongs to the LarC family.</text>
</comment>
<protein>
    <recommendedName>
        <fullName evidence="3">Pyridinium-3,5-bisthiocarboxylic acid mononucleotide nickel insertion protein</fullName>
        <shortName evidence="3">P2TMN nickel insertion protein</shortName>
        <ecNumber evidence="3">4.99.1.12</ecNumber>
    </recommendedName>
    <alternativeName>
        <fullName evidence="3">Nickel-pincer cofactor biosynthesis protein LarC</fullName>
    </alternativeName>
</protein>
<dbReference type="HAMAP" id="MF_01074">
    <property type="entry name" value="LarC"/>
    <property type="match status" value="1"/>
</dbReference>
<gene>
    <name evidence="3" type="primary">larC</name>
    <name evidence="5" type="ORF">HVS_11375</name>
</gene>
<dbReference type="KEGG" id="hsc:HVS_11375"/>
<dbReference type="EMBL" id="CP025197">
    <property type="protein sequence ID" value="AUG58167.1"/>
    <property type="molecule type" value="Genomic_DNA"/>
</dbReference>
<evidence type="ECO:0000256" key="4">
    <source>
        <dbReference type="SAM" id="MobiDB-lite"/>
    </source>
</evidence>
<reference evidence="5 6" key="1">
    <citation type="submission" date="2017-12" db="EMBL/GenBank/DDBJ databases">
        <title>Complete genome sequence of Herbivorax saccincola GGR1, a novel Cellulosome-producing hydrolytic bacterium in a thermophilic biogas plant, established by Illumina and Nanopore MinION sequencing.</title>
        <authorList>
            <person name="Pechtl A."/>
            <person name="Ruckert C."/>
            <person name="Koeck D.E."/>
            <person name="Maus I."/>
            <person name="Winkler A."/>
            <person name="Kalinowski J."/>
            <person name="Puhler A."/>
            <person name="Schwarz W.W."/>
            <person name="Zverlov V.V."/>
            <person name="Schluter A."/>
            <person name="Liebl W."/>
        </authorList>
    </citation>
    <scope>NUCLEOTIDE SEQUENCE [LARGE SCALE GENOMIC DNA]</scope>
    <source>
        <strain evidence="6">SR1</strain>
    </source>
</reference>